<reference evidence="1" key="1">
    <citation type="submission" date="2019-03" db="EMBL/GenBank/DDBJ databases">
        <title>Largest Complete Mitochondrial Genome of a Gymnosperm, Sitka Spruce (Picea sitchensis), Indicates Complex Physical Structure.</title>
        <authorList>
            <person name="Jackman S.D."/>
            <person name="Coombe L."/>
            <person name="Warren R."/>
            <person name="Kirk H."/>
            <person name="Trinh E."/>
            <person name="McLeod T."/>
            <person name="Pleasance S."/>
            <person name="Pandoh P."/>
            <person name="Zhao Y."/>
            <person name="Coope R."/>
            <person name="Bousquet J."/>
            <person name="Bohlmann J.C."/>
            <person name="Jones S.J.M."/>
            <person name="Birol I."/>
        </authorList>
    </citation>
    <scope>NUCLEOTIDE SEQUENCE</scope>
    <source>
        <strain evidence="1">Q903</strain>
    </source>
</reference>
<accession>A0A6B9XV44</accession>
<keyword evidence="1" id="KW-0496">Mitochondrion</keyword>
<geneLocation type="mitochondrion" evidence="1"/>
<sequence>MKNGIVKSGIDVPVKCLTRASAMRQSKGVSIKVGEGRTSLLLFLNIKGEENLIADALIQRRHISAISQAQLDLRTVIGMRSKEDKWYHEVHQALSKRKDWTEKEVRKYDDYNLAKDGVLLWRNSTYVPDHKDLRRLVFHEIHDAPYSRHLGYQITD</sequence>
<protein>
    <submittedName>
        <fullName evidence="1">Uncharacterized protein</fullName>
    </submittedName>
</protein>
<evidence type="ECO:0000313" key="1">
    <source>
        <dbReference type="EMBL" id="QHR89876.1"/>
    </source>
</evidence>
<proteinExistence type="predicted"/>
<gene>
    <name evidence="1" type="primary">orf03921</name>
    <name evidence="1" type="ORF">Q903MT_gene3898</name>
</gene>
<name>A0A6B9XV44_PICSI</name>
<dbReference type="EMBL" id="MK697699">
    <property type="protein sequence ID" value="QHR89876.1"/>
    <property type="molecule type" value="Genomic_DNA"/>
</dbReference>
<dbReference type="AlphaFoldDB" id="A0A6B9XV44"/>
<organism evidence="1">
    <name type="scientific">Picea sitchensis</name>
    <name type="common">Sitka spruce</name>
    <name type="synonym">Pinus sitchensis</name>
    <dbReference type="NCBI Taxonomy" id="3332"/>
    <lineage>
        <taxon>Eukaryota</taxon>
        <taxon>Viridiplantae</taxon>
        <taxon>Streptophyta</taxon>
        <taxon>Embryophyta</taxon>
        <taxon>Tracheophyta</taxon>
        <taxon>Spermatophyta</taxon>
        <taxon>Pinopsida</taxon>
        <taxon>Pinidae</taxon>
        <taxon>Conifers I</taxon>
        <taxon>Pinales</taxon>
        <taxon>Pinaceae</taxon>
        <taxon>Picea</taxon>
    </lineage>
</organism>